<dbReference type="Pfam" id="PF00021">
    <property type="entry name" value="UPAR_LY6"/>
    <property type="match status" value="2"/>
</dbReference>
<comment type="caution">
    <text evidence="4">The sequence shown here is derived from an EMBL/GenBank/DDBJ whole genome shotgun (WGS) entry which is preliminary data.</text>
</comment>
<dbReference type="GO" id="GO:0005576">
    <property type="term" value="C:extracellular region"/>
    <property type="evidence" value="ECO:0007669"/>
    <property type="project" value="UniProtKB-SubCell"/>
</dbReference>
<proteinExistence type="predicted"/>
<feature type="domain" description="UPAR/Ly6" evidence="3">
    <location>
        <begin position="183"/>
        <end position="271"/>
    </location>
</feature>
<dbReference type="Proteomes" id="UP000050525">
    <property type="component" value="Unassembled WGS sequence"/>
</dbReference>
<dbReference type="PANTHER" id="PTHR20914:SF25">
    <property type="entry name" value="PHOSPHOLIPASE A2 INHIBITOR AND LY6_PLAUR DOMAIN-CONTAINING PROTEIN"/>
    <property type="match status" value="1"/>
</dbReference>
<evidence type="ECO:0000313" key="5">
    <source>
        <dbReference type="Proteomes" id="UP000050525"/>
    </source>
</evidence>
<dbReference type="OrthoDB" id="9003236at2759"/>
<organism evidence="4 5">
    <name type="scientific">Alligator mississippiensis</name>
    <name type="common">American alligator</name>
    <dbReference type="NCBI Taxonomy" id="8496"/>
    <lineage>
        <taxon>Eukaryota</taxon>
        <taxon>Metazoa</taxon>
        <taxon>Chordata</taxon>
        <taxon>Craniata</taxon>
        <taxon>Vertebrata</taxon>
        <taxon>Euteleostomi</taxon>
        <taxon>Archelosauria</taxon>
        <taxon>Archosauria</taxon>
        <taxon>Crocodylia</taxon>
        <taxon>Alligatoridae</taxon>
        <taxon>Alligatorinae</taxon>
        <taxon>Alligator</taxon>
    </lineage>
</organism>
<sequence length="283" mass="29840">MLPGLEQAEYVLKGCSGENAENRTAKVYVGGEREVHDTYFCASDLCNGPFTGVPSASAPQPNGMACYSCFDRGTGDCAPGNATPVPCAGDMTQCMDFTVTDGAWHLTYRTCALETLCRQQYQLPQLHGRLDISCCSTPLCNDGRPGLRSLCSHFSQQGPSLRTYSHGAHLPPAGTRRQPENGLHCASCCETGHGECGTGNWSQVACRGAQAMCVNVTEAGRTLVRGCSLERLCHERPRGLGLSGGAAVRCCEGALCNGGEDPGAGPSSLLLLLPPLLGLIRLL</sequence>
<dbReference type="InterPro" id="IPR045860">
    <property type="entry name" value="Snake_toxin-like_sf"/>
</dbReference>
<dbReference type="STRING" id="8496.A0A151PIJ3"/>
<accession>A0A151PIJ3</accession>
<dbReference type="SMART" id="SM00134">
    <property type="entry name" value="LU"/>
    <property type="match status" value="2"/>
</dbReference>
<comment type="subcellular location">
    <subcellularLocation>
        <location evidence="1">Secreted</location>
    </subcellularLocation>
</comment>
<keyword evidence="5" id="KW-1185">Reference proteome</keyword>
<evidence type="ECO:0000259" key="3">
    <source>
        <dbReference type="SMART" id="SM00134"/>
    </source>
</evidence>
<protein>
    <recommendedName>
        <fullName evidence="3">UPAR/Ly6 domain-containing protein</fullName>
    </recommendedName>
</protein>
<dbReference type="InterPro" id="IPR016054">
    <property type="entry name" value="LY6_UPA_recep-like"/>
</dbReference>
<gene>
    <name evidence="4" type="ORF">Y1Q_0012382</name>
</gene>
<reference evidence="4 5" key="1">
    <citation type="journal article" date="2012" name="Genome Biol.">
        <title>Sequencing three crocodilian genomes to illuminate the evolution of archosaurs and amniotes.</title>
        <authorList>
            <person name="St John J.A."/>
            <person name="Braun E.L."/>
            <person name="Isberg S.R."/>
            <person name="Miles L.G."/>
            <person name="Chong A.Y."/>
            <person name="Gongora J."/>
            <person name="Dalzell P."/>
            <person name="Moran C."/>
            <person name="Bed'hom B."/>
            <person name="Abzhanov A."/>
            <person name="Burgess S.C."/>
            <person name="Cooksey A.M."/>
            <person name="Castoe T.A."/>
            <person name="Crawford N.G."/>
            <person name="Densmore L.D."/>
            <person name="Drew J.C."/>
            <person name="Edwards S.V."/>
            <person name="Faircloth B.C."/>
            <person name="Fujita M.K."/>
            <person name="Greenwold M.J."/>
            <person name="Hoffmann F.G."/>
            <person name="Howard J.M."/>
            <person name="Iguchi T."/>
            <person name="Janes D.E."/>
            <person name="Khan S.Y."/>
            <person name="Kohno S."/>
            <person name="de Koning A.J."/>
            <person name="Lance S.L."/>
            <person name="McCarthy F.M."/>
            <person name="McCormack J.E."/>
            <person name="Merchant M.E."/>
            <person name="Peterson D.G."/>
            <person name="Pollock D.D."/>
            <person name="Pourmand N."/>
            <person name="Raney B.J."/>
            <person name="Roessler K.A."/>
            <person name="Sanford J.R."/>
            <person name="Sawyer R.H."/>
            <person name="Schmidt C.J."/>
            <person name="Triplett E.W."/>
            <person name="Tuberville T.D."/>
            <person name="Venegas-Anaya M."/>
            <person name="Howard J.T."/>
            <person name="Jarvis E.D."/>
            <person name="Guillette L.J.Jr."/>
            <person name="Glenn T.C."/>
            <person name="Green R.E."/>
            <person name="Ray D.A."/>
        </authorList>
    </citation>
    <scope>NUCLEOTIDE SEQUENCE [LARGE SCALE GENOMIC DNA]</scope>
    <source>
        <strain evidence="4">KSC_2009_1</strain>
    </source>
</reference>
<evidence type="ECO:0000256" key="1">
    <source>
        <dbReference type="ARBA" id="ARBA00004613"/>
    </source>
</evidence>
<keyword evidence="2" id="KW-0964">Secreted</keyword>
<dbReference type="SUPFAM" id="SSF57302">
    <property type="entry name" value="Snake toxin-like"/>
    <property type="match status" value="2"/>
</dbReference>
<dbReference type="Gene3D" id="2.10.60.10">
    <property type="entry name" value="CD59"/>
    <property type="match status" value="2"/>
</dbReference>
<dbReference type="EMBL" id="AKHW03000177">
    <property type="protein sequence ID" value="KYO48931.1"/>
    <property type="molecule type" value="Genomic_DNA"/>
</dbReference>
<dbReference type="InterPro" id="IPR050918">
    <property type="entry name" value="CNF-like_PLA2_Inhibitor"/>
</dbReference>
<feature type="domain" description="UPAR/Ly6" evidence="3">
    <location>
        <begin position="64"/>
        <end position="152"/>
    </location>
</feature>
<dbReference type="AlphaFoldDB" id="A0A151PIJ3"/>
<dbReference type="GO" id="GO:0030154">
    <property type="term" value="P:cell differentiation"/>
    <property type="evidence" value="ECO:0007669"/>
    <property type="project" value="UniProtKB-ARBA"/>
</dbReference>
<evidence type="ECO:0000313" key="4">
    <source>
        <dbReference type="EMBL" id="KYO48931.1"/>
    </source>
</evidence>
<evidence type="ECO:0000256" key="2">
    <source>
        <dbReference type="ARBA" id="ARBA00022525"/>
    </source>
</evidence>
<name>A0A151PIJ3_ALLMI</name>
<dbReference type="PANTHER" id="PTHR20914">
    <property type="entry name" value="LY6/PLAUR DOMAIN-CONTAINING PROTEIN 8"/>
    <property type="match status" value="1"/>
</dbReference>